<comment type="caution">
    <text evidence="2">The sequence shown here is derived from an EMBL/GenBank/DDBJ whole genome shotgun (WGS) entry which is preliminary data.</text>
</comment>
<sequence>MLRSASSLFVLSLLALQVAIVKAIDNGIYLIEDNYGGRLGLGAIPDIFPRPDVPVRVFERDSHFVEHWKVKKADDGALTISVASGAHDGYKIIANGDYVFASTEKNADTWSVTSVGGHQVEIKVPYKDEVFTTGHYEFVTLQHAQGLPSQKWSFIRTDRELYHRNRFCVQESW</sequence>
<keyword evidence="3" id="KW-1185">Reference proteome</keyword>
<proteinExistence type="predicted"/>
<evidence type="ECO:0000256" key="1">
    <source>
        <dbReference type="SAM" id="SignalP"/>
    </source>
</evidence>
<gene>
    <name evidence="2" type="ORF">BG006_008608</name>
</gene>
<dbReference type="EMBL" id="JAAAUY010000591">
    <property type="protein sequence ID" value="KAF9328162.1"/>
    <property type="molecule type" value="Genomic_DNA"/>
</dbReference>
<evidence type="ECO:0000313" key="2">
    <source>
        <dbReference type="EMBL" id="KAF9328162.1"/>
    </source>
</evidence>
<feature type="chain" id="PRO_5040187606" description="Lectin" evidence="1">
    <location>
        <begin position="24"/>
        <end position="173"/>
    </location>
</feature>
<keyword evidence="1" id="KW-0732">Signal</keyword>
<name>A0A9P5VJX2_9FUNG</name>
<dbReference type="Proteomes" id="UP000696485">
    <property type="component" value="Unassembled WGS sequence"/>
</dbReference>
<evidence type="ECO:0000313" key="3">
    <source>
        <dbReference type="Proteomes" id="UP000696485"/>
    </source>
</evidence>
<accession>A0A9P5VJX2</accession>
<dbReference type="AlphaFoldDB" id="A0A9P5VJX2"/>
<feature type="signal peptide" evidence="1">
    <location>
        <begin position="1"/>
        <end position="23"/>
    </location>
</feature>
<organism evidence="2 3">
    <name type="scientific">Podila minutissima</name>
    <dbReference type="NCBI Taxonomy" id="64525"/>
    <lineage>
        <taxon>Eukaryota</taxon>
        <taxon>Fungi</taxon>
        <taxon>Fungi incertae sedis</taxon>
        <taxon>Mucoromycota</taxon>
        <taxon>Mortierellomycotina</taxon>
        <taxon>Mortierellomycetes</taxon>
        <taxon>Mortierellales</taxon>
        <taxon>Mortierellaceae</taxon>
        <taxon>Podila</taxon>
    </lineage>
</organism>
<protein>
    <recommendedName>
        <fullName evidence="4">Lectin</fullName>
    </recommendedName>
</protein>
<evidence type="ECO:0008006" key="4">
    <source>
        <dbReference type="Google" id="ProtNLM"/>
    </source>
</evidence>
<dbReference type="CDD" id="cd23714">
    <property type="entry name" value="beta-trefoil_Ricin_MtaL"/>
    <property type="match status" value="1"/>
</dbReference>
<reference evidence="2" key="1">
    <citation type="journal article" date="2020" name="Fungal Divers.">
        <title>Resolving the Mortierellaceae phylogeny through synthesis of multi-gene phylogenetics and phylogenomics.</title>
        <authorList>
            <person name="Vandepol N."/>
            <person name="Liber J."/>
            <person name="Desiro A."/>
            <person name="Na H."/>
            <person name="Kennedy M."/>
            <person name="Barry K."/>
            <person name="Grigoriev I.V."/>
            <person name="Miller A.N."/>
            <person name="O'Donnell K."/>
            <person name="Stajich J.E."/>
            <person name="Bonito G."/>
        </authorList>
    </citation>
    <scope>NUCLEOTIDE SEQUENCE</scope>
    <source>
        <strain evidence="2">NVP1</strain>
    </source>
</reference>
<dbReference type="Gene3D" id="2.80.10.50">
    <property type="match status" value="1"/>
</dbReference>